<feature type="repeat" description="PPR" evidence="3">
    <location>
        <begin position="606"/>
        <end position="640"/>
    </location>
</feature>
<feature type="repeat" description="PPR" evidence="3">
    <location>
        <begin position="734"/>
        <end position="768"/>
    </location>
</feature>
<dbReference type="Pfam" id="PF01535">
    <property type="entry name" value="PPR"/>
    <property type="match status" value="2"/>
</dbReference>
<name>A0A8J5GH07_ZINOF</name>
<feature type="repeat" description="PPR" evidence="3">
    <location>
        <begin position="658"/>
        <end position="688"/>
    </location>
</feature>
<evidence type="ECO:0000256" key="3">
    <source>
        <dbReference type="PROSITE-ProRule" id="PRU00708"/>
    </source>
</evidence>
<dbReference type="InterPro" id="IPR011990">
    <property type="entry name" value="TPR-like_helical_dom_sf"/>
</dbReference>
<dbReference type="EMBL" id="JACMSC010000010">
    <property type="protein sequence ID" value="KAG6503434.1"/>
    <property type="molecule type" value="Genomic_DNA"/>
</dbReference>
<proteinExistence type="inferred from homology"/>
<dbReference type="PANTHER" id="PTHR47447:SF22">
    <property type="entry name" value="TETRATRICOPEPTIDE-LIKE HELICAL DOMAIN SUPERFAMILY"/>
    <property type="match status" value="1"/>
</dbReference>
<evidence type="ECO:0008006" key="6">
    <source>
        <dbReference type="Google" id="ProtNLM"/>
    </source>
</evidence>
<sequence length="1078" mass="120802">MSRRAAAVILFQSPAVFSLFGVKRCFLPIQSPISLGNPLKRPRLHHFSTGSSCSSPRDDLDGLVDAEFGFLPNGESADRQDHQEGSISLKDFAFLHEAAAGDHEAHYEKSAGSGNFSEDAILIVNAIRACGSDFDHKTMETLRQFRGKLNESLVIEVLRLIKTPDLSLRFFIWAGRQIGYSHTDSVYDVLIEILGFDKKNRVPQDFLREIEQDDQEILERLLNVLVRKCCHNGFWNDALEELGRLKDFGYKPSKVTYNALLQVLLSADQLGPAFLVHKEMSDAGFGLNRFTIGCYAQSLCKAGRWVEAINIIEREDFTLDTVLSTQMISGLLEASLFEEAMSFLHRMRSNSYVPNVVTYQTLLSGFLKKKQLGWCKRIIKMMITEGCNPSPSLFNSLMHGYCSTKDYAYAYKLLKKMIACGCQPGYVTYNIFIGGVCGNKEFPSSELLELAEHAYEEMLNAGFVLNKINVGNFAQCLCHMGKFDKAFQIIKEMMGKGFAPDCNTYTKVIDVLCQASKLEEAFLLFQEMKKNDVVPDVYTYTILIDTFCKVGLIKQASRWFNEMQINGCTPNVVTYTALIHAYLKTKQVSKANELFKSMISMGCIPNVITYTALIDGLCKAGEIDGACHIYARMRGDLVEAQCLKMLFRQMTAKSCAPNFITYRILINHCCTAGLLDVAHKLLEEMKQTYWPRHISSYSNVIQGFSKKFITGNLERAMELHREIEGSLSGSSVANRKMYSSVIEGLCLSSQIEKAFDLYSKMITRGCVPELVTFSYLVKGLLMANKWEEGLQLLYCACHMVCSSLIPLINHYCNDFASQAIFQRCHHVISLEAGTSVPIYFTGEASTILNRKKEVKILLSKLNFMVEGDMMNFEHVWPILSNQLIRASKLMLKVLYAKQVTEYPSGLQSDAKCSYKLLVRISIVARQPKKAVGNQIRIKSFGIANEIIFYLDLWKPVTIVYAGDVALLLMTGNFHPRHNGQAVKAPTRALPAPIAHIVLLGMFANPVHHGRACDHAFVMAFIKCPPMIDNHVAPPLSSHARGGRLDVTSGGLNSKSSRYSVLQLLGAHRSVDELRSGLR</sequence>
<dbReference type="Proteomes" id="UP000734854">
    <property type="component" value="Unassembled WGS sequence"/>
</dbReference>
<dbReference type="NCBIfam" id="TIGR00756">
    <property type="entry name" value="PPR"/>
    <property type="match status" value="10"/>
</dbReference>
<dbReference type="InterPro" id="IPR002885">
    <property type="entry name" value="PPR_rpt"/>
</dbReference>
<dbReference type="InterPro" id="IPR006594">
    <property type="entry name" value="LisH"/>
</dbReference>
<feature type="repeat" description="PPR" evidence="3">
    <location>
        <begin position="218"/>
        <end position="252"/>
    </location>
</feature>
<gene>
    <name evidence="4" type="ORF">ZIOFF_035747</name>
</gene>
<dbReference type="SUPFAM" id="SSF81901">
    <property type="entry name" value="HCP-like"/>
    <property type="match status" value="1"/>
</dbReference>
<feature type="repeat" description="PPR" evidence="3">
    <location>
        <begin position="571"/>
        <end position="605"/>
    </location>
</feature>
<keyword evidence="2" id="KW-0677">Repeat</keyword>
<feature type="repeat" description="PPR" evidence="3">
    <location>
        <begin position="390"/>
        <end position="424"/>
    </location>
</feature>
<evidence type="ECO:0000313" key="4">
    <source>
        <dbReference type="EMBL" id="KAG6503434.1"/>
    </source>
</evidence>
<dbReference type="PROSITE" id="PS50896">
    <property type="entry name" value="LISH"/>
    <property type="match status" value="1"/>
</dbReference>
<feature type="repeat" description="PPR" evidence="3">
    <location>
        <begin position="320"/>
        <end position="354"/>
    </location>
</feature>
<feature type="repeat" description="PPR" evidence="3">
    <location>
        <begin position="466"/>
        <end position="500"/>
    </location>
</feature>
<comment type="caution">
    <text evidence="4">The sequence shown here is derived from an EMBL/GenBank/DDBJ whole genome shotgun (WGS) entry which is preliminary data.</text>
</comment>
<dbReference type="AlphaFoldDB" id="A0A8J5GH07"/>
<dbReference type="Gene3D" id="1.25.40.10">
    <property type="entry name" value="Tetratricopeptide repeat domain"/>
    <property type="match status" value="6"/>
</dbReference>
<comment type="similarity">
    <text evidence="1">Belongs to the PPR family. P subfamily.</text>
</comment>
<keyword evidence="5" id="KW-1185">Reference proteome</keyword>
<feature type="repeat" description="PPR" evidence="3">
    <location>
        <begin position="536"/>
        <end position="570"/>
    </location>
</feature>
<accession>A0A8J5GH07</accession>
<protein>
    <recommendedName>
        <fullName evidence="6">Pentatricopeptide repeat-containing protein</fullName>
    </recommendedName>
</protein>
<feature type="repeat" description="PPR" evidence="3">
    <location>
        <begin position="355"/>
        <end position="389"/>
    </location>
</feature>
<dbReference type="Pfam" id="PF13041">
    <property type="entry name" value="PPR_2"/>
    <property type="match status" value="5"/>
</dbReference>
<evidence type="ECO:0000256" key="1">
    <source>
        <dbReference type="ARBA" id="ARBA00007626"/>
    </source>
</evidence>
<dbReference type="PANTHER" id="PTHR47447">
    <property type="entry name" value="OS03G0856100 PROTEIN"/>
    <property type="match status" value="1"/>
</dbReference>
<dbReference type="Pfam" id="PF12854">
    <property type="entry name" value="PPR_1"/>
    <property type="match status" value="1"/>
</dbReference>
<dbReference type="PROSITE" id="PS51375">
    <property type="entry name" value="PPR"/>
    <property type="match status" value="11"/>
</dbReference>
<reference evidence="4 5" key="1">
    <citation type="submission" date="2020-08" db="EMBL/GenBank/DDBJ databases">
        <title>Plant Genome Project.</title>
        <authorList>
            <person name="Zhang R.-G."/>
        </authorList>
    </citation>
    <scope>NUCLEOTIDE SEQUENCE [LARGE SCALE GENOMIC DNA]</scope>
    <source>
        <tissue evidence="4">Rhizome</tissue>
    </source>
</reference>
<feature type="repeat" description="PPR" evidence="3">
    <location>
        <begin position="501"/>
        <end position="535"/>
    </location>
</feature>
<evidence type="ECO:0000313" key="5">
    <source>
        <dbReference type="Proteomes" id="UP000734854"/>
    </source>
</evidence>
<organism evidence="4 5">
    <name type="scientific">Zingiber officinale</name>
    <name type="common">Ginger</name>
    <name type="synonym">Amomum zingiber</name>
    <dbReference type="NCBI Taxonomy" id="94328"/>
    <lineage>
        <taxon>Eukaryota</taxon>
        <taxon>Viridiplantae</taxon>
        <taxon>Streptophyta</taxon>
        <taxon>Embryophyta</taxon>
        <taxon>Tracheophyta</taxon>
        <taxon>Spermatophyta</taxon>
        <taxon>Magnoliopsida</taxon>
        <taxon>Liliopsida</taxon>
        <taxon>Zingiberales</taxon>
        <taxon>Zingiberaceae</taxon>
        <taxon>Zingiber</taxon>
    </lineage>
</organism>
<evidence type="ECO:0000256" key="2">
    <source>
        <dbReference type="ARBA" id="ARBA00022737"/>
    </source>
</evidence>